<evidence type="ECO:0000313" key="2">
    <source>
        <dbReference type="EMBL" id="KAF6390191.1"/>
    </source>
</evidence>
<feature type="compositionally biased region" description="Low complexity" evidence="1">
    <location>
        <begin position="584"/>
        <end position="593"/>
    </location>
</feature>
<feature type="compositionally biased region" description="Acidic residues" evidence="1">
    <location>
        <begin position="451"/>
        <end position="460"/>
    </location>
</feature>
<protein>
    <recommendedName>
        <fullName evidence="4">KIAA1210</fullName>
    </recommendedName>
</protein>
<feature type="region of interest" description="Disordered" evidence="1">
    <location>
        <begin position="1113"/>
        <end position="1147"/>
    </location>
</feature>
<feature type="compositionally biased region" description="Basic and acidic residues" evidence="1">
    <location>
        <begin position="155"/>
        <end position="166"/>
    </location>
</feature>
<evidence type="ECO:0008006" key="4">
    <source>
        <dbReference type="Google" id="ProtNLM"/>
    </source>
</evidence>
<feature type="compositionally biased region" description="Low complexity" evidence="1">
    <location>
        <begin position="213"/>
        <end position="222"/>
    </location>
</feature>
<feature type="compositionally biased region" description="Basic and acidic residues" evidence="1">
    <location>
        <begin position="1118"/>
        <end position="1133"/>
    </location>
</feature>
<sequence length="1547" mass="170369">MGNKSLSHDSIFILHPEPERSASKKCHSAELQKGRPLQRSHVFRTLPIAGNVHEAFSGAMVGVVTQYMPRSGICVAGSKINEILPLHPCQPSISLPLLQSDTISKDFEEIFVEDESPKIPQKTALPQKILTLKKVKPKQEEPNLPLVSEGKSTTRPKEAYQKKPPKDSAGPSSQEQSNKTELYDKTTDQAANTNAAGSQGYSWSAAYGRQCGKKGSSASGKSECGPRGRSSKQFSCKLGLGDRAGSPTADQTAQDSPFWHLSLEKQVMEQPRAPQAETATPQELLSDKNDMGGRKADLDVGARKASASRPIPEDTKESILCGPSPYHEDGASGAKKTEAKASLLPVVEIPSTTQQDVMFSVVVEAQVFVDPSHTPSEEEDASSFDSQSVQFKMDSARDIPTICKKRPPENVLQAFTASISGMASVLAEGGISAERLPPRCLSLSLGKPEAEEVSDSESVSEEGNGSEQQLAPTYSFESLEKPKDGQEVFGESKDFVGKLSSSHEQLAPRCASQTLGEIEGEVSPGSNSYVEKYNSAEDWSSSEEDLLPRHPYPALGKPKDHQEISSVSKNTPEKWGVSVEQISPRRPSQPSVRPFVQQQVSSGSMSAFAEWELMPPRHFSQHWMCPKSKEQASAGPKSTALEWAISMEPLPPRMTPKHRRWHKVEQPVSSGPEIATIEGITSMELQPPRHHFQPLVKSTAEQEISASPECAVTEGSIFVEPPPPRYAFQPWMNPKVDQKVSSFPESTAVEGSVSMEPLPPKVITRPLIYPKVEQNVFSGSEGAERFISVEPLLPRYSPQSLTNPQAQHIFSENAASDKGMFVELLPPKYPCQPLERLKFQPLTITHDSASASAECSSPVEPRPPKYTHQHWMSPKSELQASAGPESVVAERSISIEPLPPRIPSQPLMRPVVEQQVSSGSMSALAEWSGHVEPVPPRMPSHPLVKPVVKEPISAGPESIVIEVDTSTELLPPRHWSIVRHEVQQMSSSFESAAVKGCISERPLPPKYPIHFLVRSKVQEISSCLENTAVEKGMSKKSLLPRHPSQSFVKFMEQQVFSEGPAIEEQIYVTPPSSHQPSKSLLRPKVMHQVFPDWESADIEGGISLKLLPTKCPLQSLGRPKDPQEVSSHSESDPMKWSSSQEQLPPRNLSHTLGKLEYQQEISSVSESSPEEWCFQAEDGAEFQPQIFSTGSVSVPVEWISAEDHLPSRHPFQAFADPEYQQQVSLISMSAAATEGTIFENNPSSWSLPRDPSSPNKTRKHNQGSEELIKNILTPARKFTIPPIRPISTSGDTYSKEEVFESSNQNNSYSNLPSSKADVENLFGVRLKKIPSSQKHKIERQDHFTKLLSLSLHPISPSVGIEPQIRRSASQGILGRENLTTRSDFAEKQQSRPKSDSMAKNQPAHKIPGKAPGQQSDYTTSEPAWITMVKQRQKNFPAHIPMKELETKNTAGAKAEAMKPKYGGAENQLRNIFTSNVNRQEKMAQMKLPKSTKAGFEDQKIFQVPATRKETRRSSTLPAVLQESAEPVWFSLAKKKAKAWSHTAEIMK</sequence>
<evidence type="ECO:0000256" key="1">
    <source>
        <dbReference type="SAM" id="MobiDB-lite"/>
    </source>
</evidence>
<name>A0A7J8AV92_RHIFE</name>
<feature type="region of interest" description="Disordered" evidence="1">
    <location>
        <begin position="850"/>
        <end position="870"/>
    </location>
</feature>
<feature type="region of interest" description="Disordered" evidence="1">
    <location>
        <begin position="268"/>
        <end position="335"/>
    </location>
</feature>
<dbReference type="PANTHER" id="PTHR47743:SF2">
    <property type="entry name" value="ACROSOMAL PROTEIN KIAA1210"/>
    <property type="match status" value="1"/>
</dbReference>
<dbReference type="InterPro" id="IPR026713">
    <property type="entry name" value="CRACD-like"/>
</dbReference>
<feature type="compositionally biased region" description="Polar residues" evidence="1">
    <location>
        <begin position="170"/>
        <end position="180"/>
    </location>
</feature>
<dbReference type="EMBL" id="JACAGC010000001">
    <property type="protein sequence ID" value="KAF6390191.1"/>
    <property type="molecule type" value="Genomic_DNA"/>
</dbReference>
<organism evidence="2 3">
    <name type="scientific">Rhinolophus ferrumequinum</name>
    <name type="common">Greater horseshoe bat</name>
    <dbReference type="NCBI Taxonomy" id="59479"/>
    <lineage>
        <taxon>Eukaryota</taxon>
        <taxon>Metazoa</taxon>
        <taxon>Chordata</taxon>
        <taxon>Craniata</taxon>
        <taxon>Vertebrata</taxon>
        <taxon>Euteleostomi</taxon>
        <taxon>Mammalia</taxon>
        <taxon>Eutheria</taxon>
        <taxon>Laurasiatheria</taxon>
        <taxon>Chiroptera</taxon>
        <taxon>Yinpterochiroptera</taxon>
        <taxon>Rhinolophoidea</taxon>
        <taxon>Rhinolophidae</taxon>
        <taxon>Rhinolophinae</taxon>
        <taxon>Rhinolophus</taxon>
    </lineage>
</organism>
<feature type="compositionally biased region" description="Basic and acidic residues" evidence="1">
    <location>
        <begin position="285"/>
        <end position="302"/>
    </location>
</feature>
<comment type="caution">
    <text evidence="2">The sequence shown here is derived from an EMBL/GenBank/DDBJ whole genome shotgun (WGS) entry which is preliminary data.</text>
</comment>
<feature type="region of interest" description="Disordered" evidence="1">
    <location>
        <begin position="534"/>
        <end position="593"/>
    </location>
</feature>
<feature type="region of interest" description="Disordered" evidence="1">
    <location>
        <begin position="1238"/>
        <end position="1264"/>
    </location>
</feature>
<feature type="compositionally biased region" description="Basic and acidic residues" evidence="1">
    <location>
        <begin position="1383"/>
        <end position="1396"/>
    </location>
</feature>
<gene>
    <name evidence="2" type="ORF">mRhiFer1_007307</name>
</gene>
<feature type="compositionally biased region" description="Basic and acidic residues" evidence="1">
    <location>
        <begin position="326"/>
        <end position="335"/>
    </location>
</feature>
<feature type="region of interest" description="Disordered" evidence="1">
    <location>
        <begin position="136"/>
        <end position="256"/>
    </location>
</feature>
<evidence type="ECO:0000313" key="3">
    <source>
        <dbReference type="Proteomes" id="UP000585614"/>
    </source>
</evidence>
<reference evidence="2 3" key="1">
    <citation type="journal article" date="2020" name="Nature">
        <title>Six reference-quality genomes reveal evolution of bat adaptations.</title>
        <authorList>
            <person name="Jebb D."/>
            <person name="Huang Z."/>
            <person name="Pippel M."/>
            <person name="Hughes G.M."/>
            <person name="Lavrichenko K."/>
            <person name="Devanna P."/>
            <person name="Winkler S."/>
            <person name="Jermiin L.S."/>
            <person name="Skirmuntt E.C."/>
            <person name="Katzourakis A."/>
            <person name="Burkitt-Gray L."/>
            <person name="Ray D.A."/>
            <person name="Sullivan K.A.M."/>
            <person name="Roscito J.G."/>
            <person name="Kirilenko B.M."/>
            <person name="Davalos L.M."/>
            <person name="Corthals A.P."/>
            <person name="Power M.L."/>
            <person name="Jones G."/>
            <person name="Ransome R.D."/>
            <person name="Dechmann D.K.N."/>
            <person name="Locatelli A.G."/>
            <person name="Puechmaille S.J."/>
            <person name="Fedrigo O."/>
            <person name="Jarvis E.D."/>
            <person name="Hiller M."/>
            <person name="Vernes S.C."/>
            <person name="Myers E.W."/>
            <person name="Teeling E.C."/>
        </authorList>
    </citation>
    <scope>NUCLEOTIDE SEQUENCE [LARGE SCALE GENOMIC DNA]</scope>
    <source>
        <strain evidence="2">MRhiFer1</strain>
        <tissue evidence="2">Lung</tissue>
    </source>
</reference>
<dbReference type="Proteomes" id="UP000585614">
    <property type="component" value="Unassembled WGS sequence"/>
</dbReference>
<accession>A0A7J8AV92</accession>
<feature type="region of interest" description="Disordered" evidence="1">
    <location>
        <begin position="1367"/>
        <end position="1417"/>
    </location>
</feature>
<proteinExistence type="predicted"/>
<feature type="region of interest" description="Disordered" evidence="1">
    <location>
        <begin position="442"/>
        <end position="493"/>
    </location>
</feature>
<feature type="compositionally biased region" description="Polar residues" evidence="1">
    <location>
        <begin position="188"/>
        <end position="202"/>
    </location>
</feature>
<dbReference type="PANTHER" id="PTHR47743">
    <property type="entry name" value="KIAA1210 / KIAA1211 FAMILY MEMBER"/>
    <property type="match status" value="1"/>
</dbReference>
<feature type="compositionally biased region" description="Basic and acidic residues" evidence="1">
    <location>
        <begin position="478"/>
        <end position="493"/>
    </location>
</feature>